<evidence type="ECO:0000313" key="2">
    <source>
        <dbReference type="EMBL" id="KAL0118374.1"/>
    </source>
</evidence>
<keyword evidence="3" id="KW-1185">Reference proteome</keyword>
<dbReference type="Proteomes" id="UP001430953">
    <property type="component" value="Unassembled WGS sequence"/>
</dbReference>
<dbReference type="EMBL" id="JADYXP020000008">
    <property type="protein sequence ID" value="KAL0118374.1"/>
    <property type="molecule type" value="Genomic_DNA"/>
</dbReference>
<feature type="region of interest" description="Disordered" evidence="1">
    <location>
        <begin position="1"/>
        <end position="35"/>
    </location>
</feature>
<proteinExistence type="predicted"/>
<feature type="region of interest" description="Disordered" evidence="1">
    <location>
        <begin position="100"/>
        <end position="138"/>
    </location>
</feature>
<protein>
    <submittedName>
        <fullName evidence="2">Uncharacterized protein</fullName>
    </submittedName>
</protein>
<dbReference type="AlphaFoldDB" id="A0AAW2FQY3"/>
<gene>
    <name evidence="2" type="ORF">PUN28_009197</name>
</gene>
<evidence type="ECO:0000313" key="3">
    <source>
        <dbReference type="Proteomes" id="UP001430953"/>
    </source>
</evidence>
<feature type="compositionally biased region" description="Polar residues" evidence="1">
    <location>
        <begin position="124"/>
        <end position="138"/>
    </location>
</feature>
<evidence type="ECO:0000256" key="1">
    <source>
        <dbReference type="SAM" id="MobiDB-lite"/>
    </source>
</evidence>
<sequence length="138" mass="15220">MDRERKGSRCLLRQRQSESKKQKKRGREQNRARVHGADRTGCTCRYIGSGGQTGIRAVAPAHLPHPLVAGPSVFSPAFFSPIGRSFRRPAGDAPFADRTRVGVRAPDAASTRDRTPATAFRPSEVSSQNCTSRTYRPR</sequence>
<name>A0AAW2FQY3_9HYME</name>
<accession>A0AAW2FQY3</accession>
<organism evidence="2 3">
    <name type="scientific">Cardiocondyla obscurior</name>
    <dbReference type="NCBI Taxonomy" id="286306"/>
    <lineage>
        <taxon>Eukaryota</taxon>
        <taxon>Metazoa</taxon>
        <taxon>Ecdysozoa</taxon>
        <taxon>Arthropoda</taxon>
        <taxon>Hexapoda</taxon>
        <taxon>Insecta</taxon>
        <taxon>Pterygota</taxon>
        <taxon>Neoptera</taxon>
        <taxon>Endopterygota</taxon>
        <taxon>Hymenoptera</taxon>
        <taxon>Apocrita</taxon>
        <taxon>Aculeata</taxon>
        <taxon>Formicoidea</taxon>
        <taxon>Formicidae</taxon>
        <taxon>Myrmicinae</taxon>
        <taxon>Cardiocondyla</taxon>
    </lineage>
</organism>
<reference evidence="2 3" key="1">
    <citation type="submission" date="2023-03" db="EMBL/GenBank/DDBJ databases">
        <title>High recombination rates correlate with genetic variation in Cardiocondyla obscurior ants.</title>
        <authorList>
            <person name="Errbii M."/>
        </authorList>
    </citation>
    <scope>NUCLEOTIDE SEQUENCE [LARGE SCALE GENOMIC DNA]</scope>
    <source>
        <strain evidence="2">Alpha-2009</strain>
        <tissue evidence="2">Whole body</tissue>
    </source>
</reference>
<comment type="caution">
    <text evidence="2">The sequence shown here is derived from an EMBL/GenBank/DDBJ whole genome shotgun (WGS) entry which is preliminary data.</text>
</comment>